<reference evidence="3" key="1">
    <citation type="journal article" date="2014" name="BMC Evol. Biol.">
        <title>Chloroplast phylogenomic analysis resolves deep-level relationships within the green algal class Trebouxiophyceae.</title>
        <authorList>
            <person name="Lemieux C."/>
            <person name="Otis C."/>
            <person name="Turmel M."/>
        </authorList>
    </citation>
    <scope>NUCLEOTIDE SEQUENCE</scope>
</reference>
<evidence type="ECO:0000256" key="1">
    <source>
        <dbReference type="SAM" id="MobiDB-lite"/>
    </source>
</evidence>
<keyword evidence="2" id="KW-1133">Transmembrane helix</keyword>
<feature type="transmembrane region" description="Helical" evidence="2">
    <location>
        <begin position="34"/>
        <end position="54"/>
    </location>
</feature>
<dbReference type="EMBL" id="KM462866">
    <property type="protein sequence ID" value="AIT93866.1"/>
    <property type="molecule type" value="Genomic_DNA"/>
</dbReference>
<keyword evidence="3" id="KW-0150">Chloroplast</keyword>
<gene>
    <name evidence="3" type="primary">ycf1</name>
</gene>
<name>A0A097KL12_9CHLO</name>
<evidence type="ECO:0000256" key="2">
    <source>
        <dbReference type="SAM" id="Phobius"/>
    </source>
</evidence>
<feature type="transmembrane region" description="Helical" evidence="2">
    <location>
        <begin position="167"/>
        <end position="184"/>
    </location>
</feature>
<dbReference type="GeneID" id="22158928"/>
<feature type="region of interest" description="Disordered" evidence="1">
    <location>
        <begin position="419"/>
        <end position="496"/>
    </location>
</feature>
<keyword evidence="3" id="KW-0934">Plastid</keyword>
<feature type="compositionally biased region" description="Polar residues" evidence="1">
    <location>
        <begin position="419"/>
        <end position="436"/>
    </location>
</feature>
<protein>
    <submittedName>
        <fullName evidence="3">Hypothetical chloroplast RF1</fullName>
    </submittedName>
</protein>
<keyword evidence="2" id="KW-0472">Membrane</keyword>
<accession>A0A097KL12</accession>
<feature type="transmembrane region" description="Helical" evidence="2">
    <location>
        <begin position="204"/>
        <end position="222"/>
    </location>
</feature>
<organism evidence="3">
    <name type="scientific">Pseudochlorella signiensis</name>
    <dbReference type="NCBI Taxonomy" id="173497"/>
    <lineage>
        <taxon>Eukaryota</taxon>
        <taxon>Viridiplantae</taxon>
        <taxon>Chlorophyta</taxon>
        <taxon>core chlorophytes</taxon>
        <taxon>Trebouxiophyceae</taxon>
        <taxon>Chlorellales</taxon>
        <taxon>Chlorellaceae</taxon>
        <taxon>Pseudochlorella</taxon>
    </lineage>
</organism>
<feature type="transmembrane region" description="Helical" evidence="2">
    <location>
        <begin position="99"/>
        <end position="119"/>
    </location>
</feature>
<dbReference type="AlphaFoldDB" id="A0A097KL12"/>
<feature type="transmembrane region" description="Helical" evidence="2">
    <location>
        <begin position="295"/>
        <end position="314"/>
    </location>
</feature>
<dbReference type="RefSeq" id="YP_009105240.1">
    <property type="nucleotide sequence ID" value="NC_025529.1"/>
</dbReference>
<feature type="transmembrane region" description="Helical" evidence="2">
    <location>
        <begin position="252"/>
        <end position="274"/>
    </location>
</feature>
<proteinExistence type="predicted"/>
<feature type="compositionally biased region" description="Basic and acidic residues" evidence="1">
    <location>
        <begin position="438"/>
        <end position="465"/>
    </location>
</feature>
<feature type="transmembrane region" description="Helical" evidence="2">
    <location>
        <begin position="140"/>
        <end position="161"/>
    </location>
</feature>
<evidence type="ECO:0000313" key="3">
    <source>
        <dbReference type="EMBL" id="AIT93866.1"/>
    </source>
</evidence>
<keyword evidence="2" id="KW-0812">Transmembrane</keyword>
<geneLocation type="chloroplast" evidence="3"/>
<sequence length="876" mass="101411">MSFVTAIKDYIDVLNHVYDSVGNVTIQQIFQQTFVYIFSSIKFLAGYLVSFQWLRDLAYLPILVPEISTTILKGNYFLDAPLSNFFTLLETPTYENNKFLIGFLNSFFLCLPLSTTHFISIRRLLVQGIPAGIVSNIGTILGYTFFIFSVLFGLRLVIIPWLAYEPFSYIIGVLFTLTIVYDMTHERTIRKFDWSQKSTLIQIFFINFLLTWTEQSCIFSYFGNLTLNPQPTIFDNFSSLTKSGSILAHSTYLIGILLGSVFFTSLFTLICLQLSNLSLKLSAVPYSRWLRRTNFVLLTTIIAFTFASIPFYSLDYLFGGPLGFISQDKAFDKTILSSKNVEDSTRMLGENSNFKSLGTDVTPFDRGSYLLPDSNENFEDLNYQGEYAWTARKDHRAVYGTEKSRKLFSNFFKKTAQNLSQKQDEIQNPISSQNRYSAPKEKNSPLADRSSEQKSFDLKNKEKLNQLDSNSDLIEKSDSEKIVGQNEVNTNEFPDNLSDFETDDLYGTSQKGIPSSYFYKLNHRINTDFKINQSLQPLLDTSFSPQFFGETLNTLDPELEKTLKQRYYSNPVYKTLLSADIDLFLRRQPSSYLLSPKEEKNLFQKRLMLSNYYDSLRYYQKMPYTKEFQNFFSGSKSYADRVYNQQFKGTLKVVRRLFSITFNEEENLPEKITLKFDQPLYKKLKQNNNLIGHEELVVNKKNKPFIELVNPIPFYTGWDEQLRKLVITNRLLPRSTAGYNMQFDSKKELTDYPTLSELLKSTKKVDFTTWPLTKTNLEKPKEDLKIPYNVLYEQISDPQNKLLAESLKDLEGSPWTFETVPPNLKKIDPDKINDVLPPTRGGFVWSGHSSLKINFKKIFKEGINKFYTFKMPFSQS</sequence>